<comment type="caution">
    <text evidence="2">The sequence shown here is derived from an EMBL/GenBank/DDBJ whole genome shotgun (WGS) entry which is preliminary data.</text>
</comment>
<evidence type="ECO:0000313" key="3">
    <source>
        <dbReference type="Proteomes" id="UP001223079"/>
    </source>
</evidence>
<dbReference type="Pfam" id="PF21846">
    <property type="entry name" value="DUF6905"/>
    <property type="match status" value="1"/>
</dbReference>
<evidence type="ECO:0000256" key="1">
    <source>
        <dbReference type="SAM" id="Phobius"/>
    </source>
</evidence>
<keyword evidence="1" id="KW-0812">Transmembrane</keyword>
<dbReference type="EMBL" id="JAUSTM010000016">
    <property type="protein sequence ID" value="MDQ0223065.1"/>
    <property type="molecule type" value="Genomic_DNA"/>
</dbReference>
<keyword evidence="1" id="KW-1133">Transmembrane helix</keyword>
<keyword evidence="2" id="KW-0762">Sugar transport</keyword>
<keyword evidence="3" id="KW-1185">Reference proteome</keyword>
<evidence type="ECO:0000313" key="2">
    <source>
        <dbReference type="EMBL" id="MDQ0223065.1"/>
    </source>
</evidence>
<reference evidence="2 3" key="1">
    <citation type="submission" date="2023-07" db="EMBL/GenBank/DDBJ databases">
        <title>Genomic Encyclopedia of Type Strains, Phase IV (KMG-IV): sequencing the most valuable type-strain genomes for metagenomic binning, comparative biology and taxonomic classification.</title>
        <authorList>
            <person name="Goeker M."/>
        </authorList>
    </citation>
    <scope>NUCLEOTIDE SEQUENCE [LARGE SCALE GENOMIC DNA]</scope>
    <source>
        <strain evidence="2 3">DSM 105143</strain>
    </source>
</reference>
<dbReference type="Proteomes" id="UP001223079">
    <property type="component" value="Unassembled WGS sequence"/>
</dbReference>
<sequence>MKWFKSVSAYFFAALTVPLLWSLIGGPFGVWSGFVAGFLVLGPVWYLVHYREWIATRQGGSPIDMGLTIAVAILTKDIVQKGPKDIEWSLLTILIVSVGAVLGGWLAFTLDHKWRKKGWARH</sequence>
<dbReference type="RefSeq" id="WP_307122220.1">
    <property type="nucleotide sequence ID" value="NZ_JAUSTM010000016.1"/>
</dbReference>
<feature type="transmembrane region" description="Helical" evidence="1">
    <location>
        <begin position="30"/>
        <end position="48"/>
    </location>
</feature>
<protein>
    <submittedName>
        <fullName evidence="2">ABC-type sugar transport system permease subunit</fullName>
    </submittedName>
</protein>
<gene>
    <name evidence="2" type="ORF">J2S23_001640</name>
</gene>
<feature type="transmembrane region" description="Helical" evidence="1">
    <location>
        <begin position="7"/>
        <end position="24"/>
    </location>
</feature>
<accession>A0ABT9YTG7</accession>
<name>A0ABT9YTG7_9STRE</name>
<organism evidence="2 3">
    <name type="scientific">Streptococcus moroccensis</name>
    <dbReference type="NCBI Taxonomy" id="1451356"/>
    <lineage>
        <taxon>Bacteria</taxon>
        <taxon>Bacillati</taxon>
        <taxon>Bacillota</taxon>
        <taxon>Bacilli</taxon>
        <taxon>Lactobacillales</taxon>
        <taxon>Streptococcaceae</taxon>
        <taxon>Streptococcus</taxon>
    </lineage>
</organism>
<dbReference type="InterPro" id="IPR054200">
    <property type="entry name" value="DUF6905"/>
</dbReference>
<feature type="transmembrane region" description="Helical" evidence="1">
    <location>
        <begin position="88"/>
        <end position="108"/>
    </location>
</feature>
<keyword evidence="1" id="KW-0472">Membrane</keyword>
<keyword evidence="2" id="KW-0813">Transport</keyword>
<proteinExistence type="predicted"/>